<reference evidence="3 4" key="1">
    <citation type="submission" date="2014-04" db="EMBL/GenBank/DDBJ databases">
        <authorList>
            <consortium name="DOE Joint Genome Institute"/>
            <person name="Kuo A."/>
            <person name="Kohler A."/>
            <person name="Nagy L.G."/>
            <person name="Floudas D."/>
            <person name="Copeland A."/>
            <person name="Barry K.W."/>
            <person name="Cichocki N."/>
            <person name="Veneault-Fourrey C."/>
            <person name="LaButti K."/>
            <person name="Lindquist E.A."/>
            <person name="Lipzen A."/>
            <person name="Lundell T."/>
            <person name="Morin E."/>
            <person name="Murat C."/>
            <person name="Sun H."/>
            <person name="Tunlid A."/>
            <person name="Henrissat B."/>
            <person name="Grigoriev I.V."/>
            <person name="Hibbett D.S."/>
            <person name="Martin F."/>
            <person name="Nordberg H.P."/>
            <person name="Cantor M.N."/>
            <person name="Hua S.X."/>
        </authorList>
    </citation>
    <scope>NUCLEOTIDE SEQUENCE [LARGE SCALE GENOMIC DNA]</scope>
    <source>
        <strain evidence="3 4">LaAM-08-1</strain>
    </source>
</reference>
<accession>A0A0C9XJG9</accession>
<dbReference type="HOGENOM" id="CLU_193954_0_0_1"/>
<keyword evidence="2" id="KW-0472">Membrane</keyword>
<dbReference type="EMBL" id="KN838724">
    <property type="protein sequence ID" value="KIJ96352.1"/>
    <property type="molecule type" value="Genomic_DNA"/>
</dbReference>
<feature type="compositionally biased region" description="Low complexity" evidence="1">
    <location>
        <begin position="8"/>
        <end position="22"/>
    </location>
</feature>
<organism evidence="3 4">
    <name type="scientific">Laccaria amethystina LaAM-08-1</name>
    <dbReference type="NCBI Taxonomy" id="1095629"/>
    <lineage>
        <taxon>Eukaryota</taxon>
        <taxon>Fungi</taxon>
        <taxon>Dikarya</taxon>
        <taxon>Basidiomycota</taxon>
        <taxon>Agaricomycotina</taxon>
        <taxon>Agaricomycetes</taxon>
        <taxon>Agaricomycetidae</taxon>
        <taxon>Agaricales</taxon>
        <taxon>Agaricineae</taxon>
        <taxon>Hydnangiaceae</taxon>
        <taxon>Laccaria</taxon>
    </lineage>
</organism>
<dbReference type="Proteomes" id="UP000054477">
    <property type="component" value="Unassembled WGS sequence"/>
</dbReference>
<dbReference type="AlphaFoldDB" id="A0A0C9XJG9"/>
<reference evidence="4" key="2">
    <citation type="submission" date="2015-01" db="EMBL/GenBank/DDBJ databases">
        <title>Evolutionary Origins and Diversification of the Mycorrhizal Mutualists.</title>
        <authorList>
            <consortium name="DOE Joint Genome Institute"/>
            <consortium name="Mycorrhizal Genomics Consortium"/>
            <person name="Kohler A."/>
            <person name="Kuo A."/>
            <person name="Nagy L.G."/>
            <person name="Floudas D."/>
            <person name="Copeland A."/>
            <person name="Barry K.W."/>
            <person name="Cichocki N."/>
            <person name="Veneault-Fourrey C."/>
            <person name="LaButti K."/>
            <person name="Lindquist E.A."/>
            <person name="Lipzen A."/>
            <person name="Lundell T."/>
            <person name="Morin E."/>
            <person name="Murat C."/>
            <person name="Riley R."/>
            <person name="Ohm R."/>
            <person name="Sun H."/>
            <person name="Tunlid A."/>
            <person name="Henrissat B."/>
            <person name="Grigoriev I.V."/>
            <person name="Hibbett D.S."/>
            <person name="Martin F."/>
        </authorList>
    </citation>
    <scope>NUCLEOTIDE SEQUENCE [LARGE SCALE GENOMIC DNA]</scope>
    <source>
        <strain evidence="4">LaAM-08-1</strain>
    </source>
</reference>
<evidence type="ECO:0000313" key="3">
    <source>
        <dbReference type="EMBL" id="KIJ96352.1"/>
    </source>
</evidence>
<evidence type="ECO:0000313" key="4">
    <source>
        <dbReference type="Proteomes" id="UP000054477"/>
    </source>
</evidence>
<keyword evidence="2" id="KW-1133">Transmembrane helix</keyword>
<gene>
    <name evidence="3" type="ORF">K443DRAFT_682371</name>
</gene>
<feature type="region of interest" description="Disordered" evidence="1">
    <location>
        <begin position="1"/>
        <end position="22"/>
    </location>
</feature>
<feature type="transmembrane region" description="Helical" evidence="2">
    <location>
        <begin position="33"/>
        <end position="53"/>
    </location>
</feature>
<evidence type="ECO:0000256" key="2">
    <source>
        <dbReference type="SAM" id="Phobius"/>
    </source>
</evidence>
<keyword evidence="4" id="KW-1185">Reference proteome</keyword>
<protein>
    <submittedName>
        <fullName evidence="3">Uncharacterized protein</fullName>
    </submittedName>
</protein>
<proteinExistence type="predicted"/>
<name>A0A0C9XJG9_9AGAR</name>
<evidence type="ECO:0000256" key="1">
    <source>
        <dbReference type="SAM" id="MobiDB-lite"/>
    </source>
</evidence>
<keyword evidence="2" id="KW-0812">Transmembrane</keyword>
<sequence length="56" mass="5936">MFCRFPRAFSTTTGGAESASSLSNIPPYRDEKLGSWAAMGFFTAGVFGGLLGLENL</sequence>